<feature type="transmembrane region" description="Helical" evidence="7">
    <location>
        <begin position="128"/>
        <end position="144"/>
    </location>
</feature>
<dbReference type="PANTHER" id="PTHR40074:SF2">
    <property type="entry name" value="O-ACETYLTRANSFERASE WECH"/>
    <property type="match status" value="1"/>
</dbReference>
<keyword evidence="6 7" id="KW-0472">Membrane</keyword>
<feature type="transmembrane region" description="Helical" evidence="7">
    <location>
        <begin position="306"/>
        <end position="327"/>
    </location>
</feature>
<feature type="transmembrane region" description="Helical" evidence="7">
    <location>
        <begin position="283"/>
        <end position="300"/>
    </location>
</feature>
<comment type="similarity">
    <text evidence="2">Belongs to the acyltransferase 3 family.</text>
</comment>
<feature type="domain" description="Acyltransferase 3" evidence="8">
    <location>
        <begin position="11"/>
        <end position="323"/>
    </location>
</feature>
<dbReference type="EMBL" id="JAERSG010000005">
    <property type="protein sequence ID" value="MBL0749144.1"/>
    <property type="molecule type" value="Genomic_DNA"/>
</dbReference>
<evidence type="ECO:0000256" key="2">
    <source>
        <dbReference type="ARBA" id="ARBA00007400"/>
    </source>
</evidence>
<evidence type="ECO:0000313" key="10">
    <source>
        <dbReference type="Proteomes" id="UP000636918"/>
    </source>
</evidence>
<protein>
    <submittedName>
        <fullName evidence="9">Acyltransferase</fullName>
    </submittedName>
</protein>
<dbReference type="Pfam" id="PF01757">
    <property type="entry name" value="Acyl_transf_3"/>
    <property type="match status" value="1"/>
</dbReference>
<evidence type="ECO:0000259" key="8">
    <source>
        <dbReference type="Pfam" id="PF01757"/>
    </source>
</evidence>
<comment type="caution">
    <text evidence="9">The sequence shown here is derived from an EMBL/GenBank/DDBJ whole genome shotgun (WGS) entry which is preliminary data.</text>
</comment>
<name>A0ABS1LBU4_9ACTN</name>
<keyword evidence="9" id="KW-0012">Acyltransferase</keyword>
<evidence type="ECO:0000256" key="7">
    <source>
        <dbReference type="SAM" id="Phobius"/>
    </source>
</evidence>
<keyword evidence="4 7" id="KW-0812">Transmembrane</keyword>
<dbReference type="Proteomes" id="UP000636918">
    <property type="component" value="Unassembled WGS sequence"/>
</dbReference>
<gene>
    <name evidence="9" type="ORF">JI751_16100</name>
</gene>
<feature type="transmembrane region" description="Helical" evidence="7">
    <location>
        <begin position="204"/>
        <end position="221"/>
    </location>
</feature>
<reference evidence="9 10" key="1">
    <citation type="submission" date="2021-01" db="EMBL/GenBank/DDBJ databases">
        <title>Genome seq and assembly of Nocardiodes sp. G10.</title>
        <authorList>
            <person name="Chhetri G."/>
        </authorList>
    </citation>
    <scope>NUCLEOTIDE SEQUENCE [LARGE SCALE GENOMIC DNA]</scope>
    <source>
        <strain evidence="9 10">G10</strain>
    </source>
</reference>
<keyword evidence="5 7" id="KW-1133">Transmembrane helix</keyword>
<dbReference type="RefSeq" id="WP_201938908.1">
    <property type="nucleotide sequence ID" value="NZ_JAERSG010000005.1"/>
</dbReference>
<organism evidence="9 10">
    <name type="scientific">Nocardioides baculatus</name>
    <dbReference type="NCBI Taxonomy" id="2801337"/>
    <lineage>
        <taxon>Bacteria</taxon>
        <taxon>Bacillati</taxon>
        <taxon>Actinomycetota</taxon>
        <taxon>Actinomycetes</taxon>
        <taxon>Propionibacteriales</taxon>
        <taxon>Nocardioidaceae</taxon>
        <taxon>Nocardioides</taxon>
    </lineage>
</organism>
<evidence type="ECO:0000313" key="9">
    <source>
        <dbReference type="EMBL" id="MBL0749144.1"/>
    </source>
</evidence>
<keyword evidence="3" id="KW-1003">Cell membrane</keyword>
<keyword evidence="10" id="KW-1185">Reference proteome</keyword>
<evidence type="ECO:0000256" key="3">
    <source>
        <dbReference type="ARBA" id="ARBA00022475"/>
    </source>
</evidence>
<accession>A0ABS1LBU4</accession>
<comment type="subcellular location">
    <subcellularLocation>
        <location evidence="1">Cell membrane</location>
        <topology evidence="1">Multi-pass membrane protein</topology>
    </subcellularLocation>
</comment>
<feature type="transmembrane region" description="Helical" evidence="7">
    <location>
        <begin position="88"/>
        <end position="108"/>
    </location>
</feature>
<dbReference type="InterPro" id="IPR002656">
    <property type="entry name" value="Acyl_transf_3_dom"/>
</dbReference>
<keyword evidence="9" id="KW-0808">Transferase</keyword>
<feature type="transmembrane region" description="Helical" evidence="7">
    <location>
        <begin position="241"/>
        <end position="263"/>
    </location>
</feature>
<evidence type="ECO:0000256" key="1">
    <source>
        <dbReference type="ARBA" id="ARBA00004651"/>
    </source>
</evidence>
<dbReference type="GO" id="GO:0016746">
    <property type="term" value="F:acyltransferase activity"/>
    <property type="evidence" value="ECO:0007669"/>
    <property type="project" value="UniProtKB-KW"/>
</dbReference>
<evidence type="ECO:0000256" key="5">
    <source>
        <dbReference type="ARBA" id="ARBA00022989"/>
    </source>
</evidence>
<evidence type="ECO:0000256" key="6">
    <source>
        <dbReference type="ARBA" id="ARBA00023136"/>
    </source>
</evidence>
<dbReference type="PANTHER" id="PTHR40074">
    <property type="entry name" value="O-ACETYLTRANSFERASE WECH"/>
    <property type="match status" value="1"/>
</dbReference>
<feature type="transmembrane region" description="Helical" evidence="7">
    <location>
        <begin position="49"/>
        <end position="67"/>
    </location>
</feature>
<sequence length="350" mass="37435">MRTEGTTARDRSVDVARALAMVAIVVGHVERGLSAALLMPSDTAVTLDRVVYLVHLSTFAYLSGLFVRRSVVRDGPRLLMVRRTTLLVWLYLLWSLIQGFTRVAASSASNTAITVSDVFELWVPEGQLWFLPWLIAVTGIAAVAQPWRSVLRGAVVLTVAAVLAVAVWGFEPLYVFTRGWALLLPFLIGCVVTQSRHAALARHLPLVAGAAVVGTAVWLWIGLTTVATTPTTGGDVRTTATVALGVVGCTAGTVAVLACAALLSRSPAAGLLALVGRRSLEIFLAHIVVTAGTRVALVRLEVTDLWVHLLVGTVLGLVVPLAVASVAERLGWTWLFGLPRLHRDPRRIGE</sequence>
<feature type="transmembrane region" description="Helical" evidence="7">
    <location>
        <begin position="12"/>
        <end position="29"/>
    </location>
</feature>
<proteinExistence type="inferred from homology"/>
<evidence type="ECO:0000256" key="4">
    <source>
        <dbReference type="ARBA" id="ARBA00022692"/>
    </source>
</evidence>
<feature type="transmembrane region" description="Helical" evidence="7">
    <location>
        <begin position="151"/>
        <end position="169"/>
    </location>
</feature>